<dbReference type="AlphaFoldDB" id="A0A0E9Q5X9"/>
<name>A0A0E9Q5X9_ANGAN</name>
<accession>A0A0E9Q5X9</accession>
<organism evidence="1">
    <name type="scientific">Anguilla anguilla</name>
    <name type="common">European freshwater eel</name>
    <name type="synonym">Muraena anguilla</name>
    <dbReference type="NCBI Taxonomy" id="7936"/>
    <lineage>
        <taxon>Eukaryota</taxon>
        <taxon>Metazoa</taxon>
        <taxon>Chordata</taxon>
        <taxon>Craniata</taxon>
        <taxon>Vertebrata</taxon>
        <taxon>Euteleostomi</taxon>
        <taxon>Actinopterygii</taxon>
        <taxon>Neopterygii</taxon>
        <taxon>Teleostei</taxon>
        <taxon>Anguilliformes</taxon>
        <taxon>Anguillidae</taxon>
        <taxon>Anguilla</taxon>
    </lineage>
</organism>
<proteinExistence type="predicted"/>
<sequence>MISSNETGKGMMEAFQSNYFSAGVIKDFSQTSLFQ</sequence>
<reference evidence="1" key="2">
    <citation type="journal article" date="2015" name="Fish Shellfish Immunol.">
        <title>Early steps in the European eel (Anguilla anguilla)-Vibrio vulnificus interaction in the gills: Role of the RtxA13 toxin.</title>
        <authorList>
            <person name="Callol A."/>
            <person name="Pajuelo D."/>
            <person name="Ebbesson L."/>
            <person name="Teles M."/>
            <person name="MacKenzie S."/>
            <person name="Amaro C."/>
        </authorList>
    </citation>
    <scope>NUCLEOTIDE SEQUENCE</scope>
</reference>
<reference evidence="1" key="1">
    <citation type="submission" date="2014-11" db="EMBL/GenBank/DDBJ databases">
        <authorList>
            <person name="Amaro Gonzalez C."/>
        </authorList>
    </citation>
    <scope>NUCLEOTIDE SEQUENCE</scope>
</reference>
<protein>
    <submittedName>
        <fullName evidence="1">Uncharacterized protein</fullName>
    </submittedName>
</protein>
<dbReference type="EMBL" id="GBXM01096408">
    <property type="protein sequence ID" value="JAH12169.1"/>
    <property type="molecule type" value="Transcribed_RNA"/>
</dbReference>
<evidence type="ECO:0000313" key="1">
    <source>
        <dbReference type="EMBL" id="JAH12169.1"/>
    </source>
</evidence>